<sequence>MTPERWQKVEQLFQQALKLPPDGRASFLAQATGGDDEIRHAVEMLLAQSSPHTSPAPYVPDAALSATLPEGSRLGPYEIEGLLGSGGMGKVYRAVDTRLGRPVAIKISAEIPGANFKREARAISALNHPHICTLYDVGSNYLVMELVEGESLAQRLDRGSLPTNEVLRFGAQIAEALAAAHARGITHRDLKPGNIMLTATGIKVLDFGLAKIGIQNGSVPSFSTTTESILQPGAIQGTLAYMAPEQLEGAECDARSDLFSLGLILYEMATGRRAFAAASQATLIGDILHRTPDLGVLQPPGLKAIVEKSLAKKPEERWQSAEEVRQAMQLVEKVPTASLAEMRGGVRRSTRRIWTKSMAVAAIVLLVATMAAALWWRVRQPHPSGPLTVAPLGDYAGMVQQPSLSPDGSHIAFSWNGVDPQNFDIYVKSIAANGPLKGAPLRLTTDPADDFAPAWSPDGNSVAFLRQVNGGNHYLVLLVPALGGLERRLAEITLPDISQLSGPYLAWVSDRRSGDGRSLVVESMTPSGVSALHVLSIDSGKLRQVTFPPDGDIGDHCVSASPDGTHLLFRRATLRPEWTGKLYMLAMNEGASPSGRVAPVAMPVNQCAAWTADGKSIVYPSALGMWTLPIEGGAAPKLLVETGRGGNWPSVALRGSRMAYTRTVGGNLQIRRLNLSSSDQPSGASAKFASSSRDQFAPMFSPDGSKVAFSSGRAEVSEIWVCNRDGSGCNQLTWTDNANTGDPSWSPDGKSIAYYSTLGGHARVYTTAAEGGNAHAVTSADVDSIYPSWSRDGQWIYFTSRQTAVYQVWKASPQGGGRAIQVTPQGGYAPVESPDGHWLYYLGSGDKDAALWRMRLPSGKPEPVLPSVLFHNFALAARGVYFIARSEDGLAIQFLDLSSRQSRVIAPVQSGYAGLTVSPDAKTILYTEIAAATSQIYVIDNPH</sequence>
<dbReference type="InterPro" id="IPR000719">
    <property type="entry name" value="Prot_kinase_dom"/>
</dbReference>
<keyword evidence="2 5" id="KW-0547">Nucleotide-binding</keyword>
<keyword evidence="3 8" id="KW-0418">Kinase</keyword>
<organism evidence="8 9">
    <name type="scientific">Silvibacterium bohemicum</name>
    <dbReference type="NCBI Taxonomy" id="1577686"/>
    <lineage>
        <taxon>Bacteria</taxon>
        <taxon>Pseudomonadati</taxon>
        <taxon>Acidobacteriota</taxon>
        <taxon>Terriglobia</taxon>
        <taxon>Terriglobales</taxon>
        <taxon>Acidobacteriaceae</taxon>
        <taxon>Silvibacterium</taxon>
    </lineage>
</organism>
<feature type="domain" description="Protein kinase" evidence="7">
    <location>
        <begin position="77"/>
        <end position="331"/>
    </location>
</feature>
<feature type="transmembrane region" description="Helical" evidence="6">
    <location>
        <begin position="357"/>
        <end position="376"/>
    </location>
</feature>
<dbReference type="SMART" id="SM00220">
    <property type="entry name" value="S_TKc"/>
    <property type="match status" value="1"/>
</dbReference>
<dbReference type="PANTHER" id="PTHR43289">
    <property type="entry name" value="MITOGEN-ACTIVATED PROTEIN KINASE KINASE KINASE 20-RELATED"/>
    <property type="match status" value="1"/>
</dbReference>
<dbReference type="PROSITE" id="PS00108">
    <property type="entry name" value="PROTEIN_KINASE_ST"/>
    <property type="match status" value="1"/>
</dbReference>
<evidence type="ECO:0000256" key="4">
    <source>
        <dbReference type="ARBA" id="ARBA00022840"/>
    </source>
</evidence>
<feature type="binding site" evidence="5">
    <location>
        <position position="106"/>
    </location>
    <ligand>
        <name>ATP</name>
        <dbReference type="ChEBI" id="CHEBI:30616"/>
    </ligand>
</feature>
<evidence type="ECO:0000313" key="8">
    <source>
        <dbReference type="EMBL" id="MBB6142356.1"/>
    </source>
</evidence>
<dbReference type="InterPro" id="IPR008271">
    <property type="entry name" value="Ser/Thr_kinase_AS"/>
</dbReference>
<dbReference type="CDD" id="cd14014">
    <property type="entry name" value="STKc_PknB_like"/>
    <property type="match status" value="1"/>
</dbReference>
<dbReference type="InterPro" id="IPR011042">
    <property type="entry name" value="6-blade_b-propeller_TolB-like"/>
</dbReference>
<keyword evidence="1" id="KW-0808">Transferase</keyword>
<proteinExistence type="predicted"/>
<dbReference type="SUPFAM" id="SSF82171">
    <property type="entry name" value="DPP6 N-terminal domain-like"/>
    <property type="match status" value="2"/>
</dbReference>
<dbReference type="PROSITE" id="PS50011">
    <property type="entry name" value="PROTEIN_KINASE_DOM"/>
    <property type="match status" value="1"/>
</dbReference>
<dbReference type="RefSeq" id="WP_082125161.1">
    <property type="nucleotide sequence ID" value="NZ_JACHEK010000001.1"/>
</dbReference>
<keyword evidence="6" id="KW-0812">Transmembrane</keyword>
<keyword evidence="4 5" id="KW-0067">ATP-binding</keyword>
<dbReference type="AlphaFoldDB" id="A0A841JLY5"/>
<accession>A0A841JLY5</accession>
<evidence type="ECO:0000256" key="5">
    <source>
        <dbReference type="PROSITE-ProRule" id="PRU10141"/>
    </source>
</evidence>
<dbReference type="PROSITE" id="PS00107">
    <property type="entry name" value="PROTEIN_KINASE_ATP"/>
    <property type="match status" value="1"/>
</dbReference>
<evidence type="ECO:0000256" key="6">
    <source>
        <dbReference type="SAM" id="Phobius"/>
    </source>
</evidence>
<dbReference type="InterPro" id="IPR011659">
    <property type="entry name" value="WD40"/>
</dbReference>
<dbReference type="Gene3D" id="2.120.10.30">
    <property type="entry name" value="TolB, C-terminal domain"/>
    <property type="match status" value="3"/>
</dbReference>
<gene>
    <name evidence="8" type="ORF">HNQ77_000294</name>
</gene>
<evidence type="ECO:0000256" key="2">
    <source>
        <dbReference type="ARBA" id="ARBA00022741"/>
    </source>
</evidence>
<protein>
    <submittedName>
        <fullName evidence="8">Tol biopolymer transport system component/predicted Ser/Thr protein kinase</fullName>
    </submittedName>
</protein>
<dbReference type="OrthoDB" id="101360at2"/>
<dbReference type="Gene3D" id="1.10.510.10">
    <property type="entry name" value="Transferase(Phosphotransferase) domain 1"/>
    <property type="match status" value="1"/>
</dbReference>
<dbReference type="SUPFAM" id="SSF56112">
    <property type="entry name" value="Protein kinase-like (PK-like)"/>
    <property type="match status" value="1"/>
</dbReference>
<dbReference type="GO" id="GO:0004674">
    <property type="term" value="F:protein serine/threonine kinase activity"/>
    <property type="evidence" value="ECO:0007669"/>
    <property type="project" value="TreeGrafter"/>
</dbReference>
<evidence type="ECO:0000259" key="7">
    <source>
        <dbReference type="PROSITE" id="PS50011"/>
    </source>
</evidence>
<evidence type="ECO:0000256" key="1">
    <source>
        <dbReference type="ARBA" id="ARBA00022679"/>
    </source>
</evidence>
<dbReference type="EMBL" id="JACHEK010000001">
    <property type="protein sequence ID" value="MBB6142356.1"/>
    <property type="molecule type" value="Genomic_DNA"/>
</dbReference>
<dbReference type="Gene3D" id="3.30.200.20">
    <property type="entry name" value="Phosphorylase Kinase, domain 1"/>
    <property type="match status" value="1"/>
</dbReference>
<keyword evidence="9" id="KW-1185">Reference proteome</keyword>
<dbReference type="Proteomes" id="UP000538666">
    <property type="component" value="Unassembled WGS sequence"/>
</dbReference>
<name>A0A841JLY5_9BACT</name>
<evidence type="ECO:0000313" key="9">
    <source>
        <dbReference type="Proteomes" id="UP000538666"/>
    </source>
</evidence>
<reference evidence="8 9" key="1">
    <citation type="submission" date="2020-08" db="EMBL/GenBank/DDBJ databases">
        <title>Genomic Encyclopedia of Type Strains, Phase IV (KMG-IV): sequencing the most valuable type-strain genomes for metagenomic binning, comparative biology and taxonomic classification.</title>
        <authorList>
            <person name="Goeker M."/>
        </authorList>
    </citation>
    <scope>NUCLEOTIDE SEQUENCE [LARGE SCALE GENOMIC DNA]</scope>
    <source>
        <strain evidence="8 9">DSM 103733</strain>
    </source>
</reference>
<keyword evidence="6" id="KW-0472">Membrane</keyword>
<keyword evidence="6" id="KW-1133">Transmembrane helix</keyword>
<dbReference type="PANTHER" id="PTHR43289:SF34">
    <property type="entry name" value="SERINE_THREONINE-PROTEIN KINASE YBDM-RELATED"/>
    <property type="match status" value="1"/>
</dbReference>
<dbReference type="GO" id="GO:0005524">
    <property type="term" value="F:ATP binding"/>
    <property type="evidence" value="ECO:0007669"/>
    <property type="project" value="UniProtKB-UniRule"/>
</dbReference>
<dbReference type="Pfam" id="PF00069">
    <property type="entry name" value="Pkinase"/>
    <property type="match status" value="1"/>
</dbReference>
<dbReference type="InterPro" id="IPR011009">
    <property type="entry name" value="Kinase-like_dom_sf"/>
</dbReference>
<dbReference type="Pfam" id="PF07676">
    <property type="entry name" value="PD40"/>
    <property type="match status" value="5"/>
</dbReference>
<comment type="caution">
    <text evidence="8">The sequence shown here is derived from an EMBL/GenBank/DDBJ whole genome shotgun (WGS) entry which is preliminary data.</text>
</comment>
<dbReference type="InterPro" id="IPR017441">
    <property type="entry name" value="Protein_kinase_ATP_BS"/>
</dbReference>
<evidence type="ECO:0000256" key="3">
    <source>
        <dbReference type="ARBA" id="ARBA00022777"/>
    </source>
</evidence>